<organism evidence="1 2">
    <name type="scientific">Metallosphaera tengchongensis</name>
    <dbReference type="NCBI Taxonomy" id="1532350"/>
    <lineage>
        <taxon>Archaea</taxon>
        <taxon>Thermoproteota</taxon>
        <taxon>Thermoprotei</taxon>
        <taxon>Sulfolobales</taxon>
        <taxon>Sulfolobaceae</taxon>
        <taxon>Metallosphaera</taxon>
    </lineage>
</organism>
<keyword evidence="2" id="KW-1185">Reference proteome</keyword>
<evidence type="ECO:0000313" key="2">
    <source>
        <dbReference type="Proteomes" id="UP000509301"/>
    </source>
</evidence>
<protein>
    <submittedName>
        <fullName evidence="1">Uncharacterized protein</fullName>
    </submittedName>
</protein>
<dbReference type="Proteomes" id="UP000509301">
    <property type="component" value="Chromosome"/>
</dbReference>
<name>A0A6N0NW60_9CREN</name>
<dbReference type="AlphaFoldDB" id="A0A6N0NW60"/>
<dbReference type="OrthoDB" id="37007at2157"/>
<gene>
    <name evidence="1" type="ORF">GWK48_08910</name>
</gene>
<dbReference type="KEGG" id="mten:GWK48_08910"/>
<evidence type="ECO:0000313" key="1">
    <source>
        <dbReference type="EMBL" id="QKR01096.1"/>
    </source>
</evidence>
<accession>A0A6N0NW60</accession>
<dbReference type="EMBL" id="CP049074">
    <property type="protein sequence ID" value="QKR01096.1"/>
    <property type="molecule type" value="Genomic_DNA"/>
</dbReference>
<proteinExistence type="predicted"/>
<reference evidence="1 2" key="1">
    <citation type="submission" date="2020-02" db="EMBL/GenBank/DDBJ databases">
        <title>Comparative genome analysis reveals the metabolism and evolution of the thermophilic archaeal genus Metallosphaera.</title>
        <authorList>
            <person name="Jiang C."/>
        </authorList>
    </citation>
    <scope>NUCLEOTIDE SEQUENCE [LARGE SCALE GENOMIC DNA]</scope>
    <source>
        <strain evidence="1 2">Ric-A</strain>
    </source>
</reference>
<sequence length="250" mass="27653">MTRKLKVSVISLGQPDVVVFGKDMELPAYTLSRAITSLEGRIIKILNVYEFAFLDSPYVESQNVVFLINDEGEANELSGNVRSLGINGSLFTCNDKVSIEGLKVSKFKDELCEVNLSLSLLSYVVSGTSSPRSKRISQELDFSDLSEWLNSKVSEFQPSLDLVLSPVLFPSLGVARRNLGKRVKGFYENNFSDSNVVYTGVDQLVGKRLANHVRVSGKRVKEILMDSDPLTAPIYLSIISYILKSRISGS</sequence>